<dbReference type="EMBL" id="QGGI01000009">
    <property type="protein sequence ID" value="PWJ92203.1"/>
    <property type="molecule type" value="Genomic_DNA"/>
</dbReference>
<evidence type="ECO:0000256" key="7">
    <source>
        <dbReference type="RuleBase" id="RU363032"/>
    </source>
</evidence>
<keyword evidence="4 7" id="KW-0812">Transmembrane</keyword>
<gene>
    <name evidence="9" type="ORF">C7380_10986</name>
</gene>
<reference evidence="9 10" key="1">
    <citation type="submission" date="2018-05" db="EMBL/GenBank/DDBJ databases">
        <title>Genomic Encyclopedia of Type Strains, Phase IV (KMG-IV): sequencing the most valuable type-strain genomes for metagenomic binning, comparative biology and taxonomic classification.</title>
        <authorList>
            <person name="Goeker M."/>
        </authorList>
    </citation>
    <scope>NUCLEOTIDE SEQUENCE [LARGE SCALE GENOMIC DNA]</scope>
    <source>
        <strain evidence="9 10">DSM 24906</strain>
    </source>
</reference>
<proteinExistence type="inferred from homology"/>
<evidence type="ECO:0000256" key="4">
    <source>
        <dbReference type="ARBA" id="ARBA00022692"/>
    </source>
</evidence>
<dbReference type="PROSITE" id="PS50928">
    <property type="entry name" value="ABC_TM1"/>
    <property type="match status" value="1"/>
</dbReference>
<dbReference type="GO" id="GO:0005886">
    <property type="term" value="C:plasma membrane"/>
    <property type="evidence" value="ECO:0007669"/>
    <property type="project" value="UniProtKB-SubCell"/>
</dbReference>
<evidence type="ECO:0000256" key="6">
    <source>
        <dbReference type="ARBA" id="ARBA00023136"/>
    </source>
</evidence>
<dbReference type="SUPFAM" id="SSF161098">
    <property type="entry name" value="MetI-like"/>
    <property type="match status" value="1"/>
</dbReference>
<dbReference type="CDD" id="cd06261">
    <property type="entry name" value="TM_PBP2"/>
    <property type="match status" value="1"/>
</dbReference>
<dbReference type="AlphaFoldDB" id="A0AA45C6Q4"/>
<feature type="transmembrane region" description="Helical" evidence="7">
    <location>
        <begin position="153"/>
        <end position="173"/>
    </location>
</feature>
<keyword evidence="3" id="KW-1003">Cell membrane</keyword>
<feature type="transmembrane region" description="Helical" evidence="7">
    <location>
        <begin position="185"/>
        <end position="203"/>
    </location>
</feature>
<feature type="transmembrane region" description="Helical" evidence="7">
    <location>
        <begin position="12"/>
        <end position="37"/>
    </location>
</feature>
<evidence type="ECO:0000259" key="8">
    <source>
        <dbReference type="PROSITE" id="PS50928"/>
    </source>
</evidence>
<dbReference type="GO" id="GO:0048473">
    <property type="term" value="P:D-methionine transmembrane transport"/>
    <property type="evidence" value="ECO:0007669"/>
    <property type="project" value="TreeGrafter"/>
</dbReference>
<keyword evidence="2 7" id="KW-0813">Transport</keyword>
<evidence type="ECO:0000256" key="3">
    <source>
        <dbReference type="ARBA" id="ARBA00022475"/>
    </source>
</evidence>
<dbReference type="Pfam" id="PF00528">
    <property type="entry name" value="BPD_transp_1"/>
    <property type="match status" value="1"/>
</dbReference>
<feature type="transmembrane region" description="Helical" evidence="7">
    <location>
        <begin position="49"/>
        <end position="72"/>
    </location>
</feature>
<evidence type="ECO:0000256" key="1">
    <source>
        <dbReference type="ARBA" id="ARBA00004651"/>
    </source>
</evidence>
<comment type="similarity">
    <text evidence="7">Belongs to the binding-protein-dependent transport system permease family.</text>
</comment>
<evidence type="ECO:0000313" key="9">
    <source>
        <dbReference type="EMBL" id="PWJ92203.1"/>
    </source>
</evidence>
<dbReference type="PANTHER" id="PTHR30450">
    <property type="entry name" value="ABC TRANSPORTER PERMEASE"/>
    <property type="match status" value="1"/>
</dbReference>
<keyword evidence="5 7" id="KW-1133">Transmembrane helix</keyword>
<feature type="domain" description="ABC transmembrane type-1" evidence="8">
    <location>
        <begin position="9"/>
        <end position="203"/>
    </location>
</feature>
<organism evidence="9 10">
    <name type="scientific">Oceanotoga teriensis</name>
    <dbReference type="NCBI Taxonomy" id="515440"/>
    <lineage>
        <taxon>Bacteria</taxon>
        <taxon>Thermotogati</taxon>
        <taxon>Thermotogota</taxon>
        <taxon>Thermotogae</taxon>
        <taxon>Petrotogales</taxon>
        <taxon>Petrotogaceae</taxon>
        <taxon>Oceanotoga</taxon>
    </lineage>
</organism>
<evidence type="ECO:0000256" key="5">
    <source>
        <dbReference type="ARBA" id="ARBA00022989"/>
    </source>
</evidence>
<dbReference type="InterPro" id="IPR035906">
    <property type="entry name" value="MetI-like_sf"/>
</dbReference>
<comment type="subcellular location">
    <subcellularLocation>
        <location evidence="1 7">Cell membrane</location>
        <topology evidence="1 7">Multi-pass membrane protein</topology>
    </subcellularLocation>
</comment>
<dbReference type="RefSeq" id="WP_109604925.1">
    <property type="nucleotide sequence ID" value="NZ_QGGI01000009.1"/>
</dbReference>
<sequence length="212" mass="22830">MINELLIATLETLYMTFISGLIAVIVGLPLGIALYILSKSDKKISKITYGILDAIVNIIRSIPFIILIILLIPLAKLLIGTIIGPNYAIVSLSIAAIPFMARLSENSFNNLTSGLWDTSISMGLTNSQFITKILIPETAAETISNITLMLINLITYTAIAGTVGAGGLGSMAINYGYQRFRADVLFADVIILIILTQIIQIAGTKISNSLRK</sequence>
<feature type="transmembrane region" description="Helical" evidence="7">
    <location>
        <begin position="78"/>
        <end position="101"/>
    </location>
</feature>
<name>A0AA45C6Q4_9BACT</name>
<accession>A0AA45C6Q4</accession>
<dbReference type="InterPro" id="IPR051322">
    <property type="entry name" value="AA_ABC_Transporter_Permease"/>
</dbReference>
<protein>
    <submittedName>
        <fullName evidence="9">D-methionine transport system permease protein</fullName>
    </submittedName>
</protein>
<evidence type="ECO:0000313" key="10">
    <source>
        <dbReference type="Proteomes" id="UP000245921"/>
    </source>
</evidence>
<keyword evidence="10" id="KW-1185">Reference proteome</keyword>
<dbReference type="Gene3D" id="1.10.3720.10">
    <property type="entry name" value="MetI-like"/>
    <property type="match status" value="1"/>
</dbReference>
<keyword evidence="6 7" id="KW-0472">Membrane</keyword>
<dbReference type="InterPro" id="IPR000515">
    <property type="entry name" value="MetI-like"/>
</dbReference>
<dbReference type="Proteomes" id="UP000245921">
    <property type="component" value="Unassembled WGS sequence"/>
</dbReference>
<evidence type="ECO:0000256" key="2">
    <source>
        <dbReference type="ARBA" id="ARBA00022448"/>
    </source>
</evidence>
<comment type="caution">
    <text evidence="9">The sequence shown here is derived from an EMBL/GenBank/DDBJ whole genome shotgun (WGS) entry which is preliminary data.</text>
</comment>
<dbReference type="PANTHER" id="PTHR30450:SF1">
    <property type="entry name" value="D-METHIONINE TRANSPORT SYSTEM PERMEASE PROTEIN METI-RELATED"/>
    <property type="match status" value="1"/>
</dbReference>